<accession>A0ABS6EE95</accession>
<dbReference type="EMBL" id="JAHLQF010000001">
    <property type="protein sequence ID" value="MBU5483335.1"/>
    <property type="molecule type" value="Genomic_DNA"/>
</dbReference>
<sequence length="626" mass="72457">MDAIQVFFPNCKKNVTPENFHKSTKDDITIEIWFSEVTNNYLENKLFIDKIVNQQKLISEAEGTAKYDKVVKKLEEIREKELEKCVSKYHIENDVLYVKKTIPKQGKAAYVLENDEKISEADLKKVLPELKIIPAIRDPKNESTAGTNSYLKDLIQMLDEEVQTEIMMEDKKLTYKELNDVLSDETSKRSERLSSQITRYYSNPIGSSDFEIKVNSSVNIAKGTTYYTELIDKTTKIKADILECGTGYQSMVILALLETYVEIAHTNNNYILLIEEPEVYLHPRLQRKMIDTLIRVANYNQVIFTSHSPITISKLSSYDVKLVERENGEAIISNAAVKQIIDELGVRPDDFLHSKGIIFVEDKDDETVIKELLKKLDNKSVDKINIIQAVGCSNFKWYANAEILINKGFNIPTLIIRDSDVKRPEKLKENLVEDIVNSFINTPQYSHYTLDEKDEIKNNINDAIKVLEEHSLEYYFINTKLLSPFYEDEAKLECAVTCYNYKYKIKMEQGRKGKNVSVKIENYYQSKRFIEGYPDKPNNIAENLEPLLIKEWKSYKETCACEISETYGIDNFIETRQILKDNINEFNRDNDAFKHIIDTYDISYLDKNGLGEIISILRESLIKIEG</sequence>
<dbReference type="Proteomes" id="UP000726170">
    <property type="component" value="Unassembled WGS sequence"/>
</dbReference>
<reference evidence="3 4" key="1">
    <citation type="submission" date="2021-06" db="EMBL/GenBank/DDBJ databases">
        <authorList>
            <person name="Sun Q."/>
            <person name="Li D."/>
        </authorList>
    </citation>
    <scope>NUCLEOTIDE SEQUENCE [LARGE SCALE GENOMIC DNA]</scope>
    <source>
        <strain evidence="3 4">MSJ-11</strain>
    </source>
</reference>
<organism evidence="3 4">
    <name type="scientific">Clostridium mobile</name>
    <dbReference type="NCBI Taxonomy" id="2841512"/>
    <lineage>
        <taxon>Bacteria</taxon>
        <taxon>Bacillati</taxon>
        <taxon>Bacillota</taxon>
        <taxon>Clostridia</taxon>
        <taxon>Eubacteriales</taxon>
        <taxon>Clostridiaceae</taxon>
        <taxon>Clostridium</taxon>
    </lineage>
</organism>
<evidence type="ECO:0000313" key="4">
    <source>
        <dbReference type="Proteomes" id="UP000726170"/>
    </source>
</evidence>
<evidence type="ECO:0000259" key="2">
    <source>
        <dbReference type="Pfam" id="PF20469"/>
    </source>
</evidence>
<protein>
    <submittedName>
        <fullName evidence="3">AAA family ATPase</fullName>
    </submittedName>
</protein>
<dbReference type="PANTHER" id="PTHR43581:SF4">
    <property type="entry name" value="ATP_GTP PHOSPHATASE"/>
    <property type="match status" value="1"/>
</dbReference>
<dbReference type="InterPro" id="IPR051396">
    <property type="entry name" value="Bact_Antivir_Def_Nuclease"/>
</dbReference>
<feature type="domain" description="Endonuclease GajA/Old nuclease/RecF-like AAA" evidence="1">
    <location>
        <begin position="2"/>
        <end position="310"/>
    </location>
</feature>
<evidence type="ECO:0000259" key="1">
    <source>
        <dbReference type="Pfam" id="PF13175"/>
    </source>
</evidence>
<keyword evidence="4" id="KW-1185">Reference proteome</keyword>
<name>A0ABS6EE95_9CLOT</name>
<dbReference type="Pfam" id="PF13175">
    <property type="entry name" value="AAA_15"/>
    <property type="match status" value="1"/>
</dbReference>
<gene>
    <name evidence="3" type="ORF">KQI86_03280</name>
</gene>
<dbReference type="InterPro" id="IPR041685">
    <property type="entry name" value="AAA_GajA/Old/RecF-like"/>
</dbReference>
<proteinExistence type="predicted"/>
<dbReference type="Pfam" id="PF20469">
    <property type="entry name" value="OLD-like_TOPRIM"/>
    <property type="match status" value="1"/>
</dbReference>
<feature type="domain" description="OLD protein-like TOPRIM" evidence="2">
    <location>
        <begin position="354"/>
        <end position="420"/>
    </location>
</feature>
<evidence type="ECO:0000313" key="3">
    <source>
        <dbReference type="EMBL" id="MBU5483335.1"/>
    </source>
</evidence>
<dbReference type="InterPro" id="IPR034139">
    <property type="entry name" value="TOPRIM_OLD"/>
</dbReference>
<comment type="caution">
    <text evidence="3">The sequence shown here is derived from an EMBL/GenBank/DDBJ whole genome shotgun (WGS) entry which is preliminary data.</text>
</comment>
<dbReference type="PANTHER" id="PTHR43581">
    <property type="entry name" value="ATP/GTP PHOSPHATASE"/>
    <property type="match status" value="1"/>
</dbReference>